<dbReference type="EMBL" id="CP071091">
    <property type="protein sequence ID" value="QSQ13769.1"/>
    <property type="molecule type" value="Genomic_DNA"/>
</dbReference>
<feature type="domain" description="Formylmethanofuran dehydrogenase subunit E" evidence="2">
    <location>
        <begin position="39"/>
        <end position="162"/>
    </location>
</feature>
<evidence type="ECO:0000313" key="4">
    <source>
        <dbReference type="Proteomes" id="UP000663090"/>
    </source>
</evidence>
<feature type="chain" id="PRO_5045541026" description="Formylmethanofuran dehydrogenase subunit E domain-containing protein" evidence="1">
    <location>
        <begin position="23"/>
        <end position="168"/>
    </location>
</feature>
<dbReference type="Gene3D" id="3.30.1330.130">
    <property type="match status" value="1"/>
</dbReference>
<protein>
    <recommendedName>
        <fullName evidence="2">Formylmethanofuran dehydrogenase subunit E domain-containing protein</fullName>
    </recommendedName>
</protein>
<proteinExistence type="predicted"/>
<organism evidence="3 4">
    <name type="scientific">Myxococcus landrumensis</name>
    <dbReference type="NCBI Taxonomy" id="2813577"/>
    <lineage>
        <taxon>Bacteria</taxon>
        <taxon>Pseudomonadati</taxon>
        <taxon>Myxococcota</taxon>
        <taxon>Myxococcia</taxon>
        <taxon>Myxococcales</taxon>
        <taxon>Cystobacterineae</taxon>
        <taxon>Myxococcaceae</taxon>
        <taxon>Myxococcus</taxon>
    </lineage>
</organism>
<name>A0ABX7N4T9_9BACT</name>
<keyword evidence="4" id="KW-1185">Reference proteome</keyword>
<evidence type="ECO:0000313" key="3">
    <source>
        <dbReference type="EMBL" id="QSQ13769.1"/>
    </source>
</evidence>
<dbReference type="RefSeq" id="WP_206715572.1">
    <property type="nucleotide sequence ID" value="NZ_CP071091.1"/>
</dbReference>
<gene>
    <name evidence="3" type="ORF">JY572_36495</name>
</gene>
<dbReference type="SUPFAM" id="SSF143555">
    <property type="entry name" value="FwdE-like"/>
    <property type="match status" value="1"/>
</dbReference>
<keyword evidence="1" id="KW-0732">Signal</keyword>
<evidence type="ECO:0000256" key="1">
    <source>
        <dbReference type="SAM" id="SignalP"/>
    </source>
</evidence>
<dbReference type="PROSITE" id="PS51257">
    <property type="entry name" value="PROKAR_LIPOPROTEIN"/>
    <property type="match status" value="1"/>
</dbReference>
<sequence length="168" mass="17294">MSLRSRLLVGIVLLMASGCAGAQRASSADDEALARVASIHGGAGPWAVAGYRMGAHALRQLGLPVGSFDLEVVHHSPAKVQYTCVADGAAAATGASLGKLNLSLASTASADEVFTTFRNRATGKTITLKPTAAFAARYLNVPRKQLGTAGRDVMTLTDAEVFEVVAVP</sequence>
<dbReference type="InterPro" id="IPR003814">
    <property type="entry name" value="FmdEsu_dom"/>
</dbReference>
<dbReference type="Proteomes" id="UP000663090">
    <property type="component" value="Chromosome"/>
</dbReference>
<feature type="signal peptide" evidence="1">
    <location>
        <begin position="1"/>
        <end position="22"/>
    </location>
</feature>
<evidence type="ECO:0000259" key="2">
    <source>
        <dbReference type="Pfam" id="PF02663"/>
    </source>
</evidence>
<reference evidence="3 4" key="1">
    <citation type="submission" date="2021-02" db="EMBL/GenBank/DDBJ databases">
        <title>De Novo genome assembly of isolated myxobacteria.</title>
        <authorList>
            <person name="Stevens D.C."/>
        </authorList>
    </citation>
    <scope>NUCLEOTIDE SEQUENCE [LARGE SCALE GENOMIC DNA]</scope>
    <source>
        <strain evidence="3 4">SCHIC003</strain>
    </source>
</reference>
<dbReference type="Pfam" id="PF02663">
    <property type="entry name" value="FmdE"/>
    <property type="match status" value="1"/>
</dbReference>
<accession>A0ABX7N4T9</accession>